<dbReference type="EMBL" id="JSAQ01000001">
    <property type="protein sequence ID" value="KGO07713.1"/>
    <property type="molecule type" value="Genomic_DNA"/>
</dbReference>
<comment type="caution">
    <text evidence="3">The sequence shown here is derived from an EMBL/GenBank/DDBJ whole genome shotgun (WGS) entry which is preliminary data.</text>
</comment>
<gene>
    <name evidence="3" type="ORF">NV36_13260</name>
</gene>
<dbReference type="PANTHER" id="PTHR12526">
    <property type="entry name" value="GLYCOSYLTRANSFERASE"/>
    <property type="match status" value="1"/>
</dbReference>
<proteinExistence type="predicted"/>
<evidence type="ECO:0000256" key="1">
    <source>
        <dbReference type="SAM" id="Phobius"/>
    </source>
</evidence>
<dbReference type="CDD" id="cd03801">
    <property type="entry name" value="GT4_PimA-like"/>
    <property type="match status" value="1"/>
</dbReference>
<feature type="domain" description="Glycosyl transferase family 1" evidence="2">
    <location>
        <begin position="186"/>
        <end position="351"/>
    </location>
</feature>
<evidence type="ECO:0000313" key="3">
    <source>
        <dbReference type="EMBL" id="KGO07713.1"/>
    </source>
</evidence>
<name>A0A0A2GYS8_9FLAO</name>
<keyword evidence="1" id="KW-0812">Transmembrane</keyword>
<dbReference type="Pfam" id="PF00534">
    <property type="entry name" value="Glycos_transf_1"/>
    <property type="match status" value="1"/>
</dbReference>
<accession>A0A0A2GYS8</accession>
<keyword evidence="1" id="KW-0472">Membrane</keyword>
<dbReference type="Gene3D" id="3.40.50.2000">
    <property type="entry name" value="Glycogen Phosphorylase B"/>
    <property type="match status" value="2"/>
</dbReference>
<evidence type="ECO:0000313" key="4">
    <source>
        <dbReference type="Proteomes" id="UP000030140"/>
    </source>
</evidence>
<feature type="transmembrane region" description="Helical" evidence="1">
    <location>
        <begin position="73"/>
        <end position="94"/>
    </location>
</feature>
<dbReference type="GO" id="GO:0016757">
    <property type="term" value="F:glycosyltransferase activity"/>
    <property type="evidence" value="ECO:0007669"/>
    <property type="project" value="InterPro"/>
</dbReference>
<keyword evidence="1" id="KW-1133">Transmembrane helix</keyword>
<sequence>MDFLVISDAPILDKKGIYEGYAPYIKEMNIWLDSVDQVTFVCPTSYKRALLNAPFDRQDINIKSLRRLEFNSILVALISILTLPYQAIVLWSAMRKADHIHLRAPGNLCLLACMVQVLFPNKKKTAKYAGNWDPLSKQPLAYRLQKKILSSTTLTKNIQVLVYGEWENSTSNITPFFTASYYLEEIDSFKKRNFDKPLRAIFVGTMGSNKRPFETVQLINKLRKVGLDIVLEMFGDGPQMEDIKWYRKENGLLEYVILRGNQPANVVKEAYKRSDLVILLSKSEGWPKVIAEGMFWGAIPIVTQVSCVPWMLDNGSRGILVDNPDKINTTQLIKQLEDSASLQKMSNAATHWSRQYTMDTFTAQIKELL</sequence>
<reference evidence="3 4" key="1">
    <citation type="submission" date="2014-10" db="EMBL/GenBank/DDBJ databases">
        <title>Draft genome sequence of the proteorhodopsin-containing marine bacterium Dokdonia donghaensis.</title>
        <authorList>
            <person name="Gomez-Consarnau L."/>
            <person name="Gonzalez J.M."/>
            <person name="Riedel T."/>
            <person name="Jaenicke S."/>
            <person name="Wagner-Doebler I."/>
            <person name="Fuhrman J.A."/>
        </authorList>
    </citation>
    <scope>NUCLEOTIDE SEQUENCE [LARGE SCALE GENOMIC DNA]</scope>
    <source>
        <strain evidence="3 4">DSW-1</strain>
    </source>
</reference>
<dbReference type="AlphaFoldDB" id="A0A0A2GYS8"/>
<organism evidence="3 4">
    <name type="scientific">Dokdonia donghaensis DSW-1</name>
    <dbReference type="NCBI Taxonomy" id="1300343"/>
    <lineage>
        <taxon>Bacteria</taxon>
        <taxon>Pseudomonadati</taxon>
        <taxon>Bacteroidota</taxon>
        <taxon>Flavobacteriia</taxon>
        <taxon>Flavobacteriales</taxon>
        <taxon>Flavobacteriaceae</taxon>
        <taxon>Dokdonia</taxon>
    </lineage>
</organism>
<dbReference type="RefSeq" id="WP_035328070.1">
    <property type="nucleotide sequence ID" value="NZ_CP015125.1"/>
</dbReference>
<keyword evidence="3" id="KW-0808">Transferase</keyword>
<dbReference type="OrthoDB" id="1395864at2"/>
<dbReference type="Proteomes" id="UP000030140">
    <property type="component" value="Unassembled WGS sequence"/>
</dbReference>
<dbReference type="PATRIC" id="fig|1300343.5.peg.1542"/>
<dbReference type="SUPFAM" id="SSF53756">
    <property type="entry name" value="UDP-Glycosyltransferase/glycogen phosphorylase"/>
    <property type="match status" value="1"/>
</dbReference>
<protein>
    <submittedName>
        <fullName evidence="3">Glycosyl transferase family 1</fullName>
    </submittedName>
</protein>
<evidence type="ECO:0000259" key="2">
    <source>
        <dbReference type="Pfam" id="PF00534"/>
    </source>
</evidence>
<keyword evidence="4" id="KW-1185">Reference proteome</keyword>
<dbReference type="KEGG" id="ddo:I597_1533"/>
<dbReference type="InterPro" id="IPR001296">
    <property type="entry name" value="Glyco_trans_1"/>
</dbReference>